<dbReference type="InterPro" id="IPR015422">
    <property type="entry name" value="PyrdxlP-dep_Trfase_small"/>
</dbReference>
<dbReference type="InterPro" id="IPR004839">
    <property type="entry name" value="Aminotransferase_I/II_large"/>
</dbReference>
<dbReference type="OrthoDB" id="9813612at2"/>
<sequence length="358" mass="40144">MQLPEHGSNTKYVYDSLKMKQPEKVIDFSVNINPLGAPKVLQEKWGEWFTAINDYPDPYAKTLMEELAEQENISAEHLLAGNGAAEIITLVARYLAGSKVAVVHPAFSEYAAACRNEGCEVVEIVLAAPEWNLEVSALADKLHGVKAVFLCNPNNPTGIHYSRETVEALIEVCKSTDTLCIIDEAFYDFLAEPVTYIEKVLHQQHVLIIRSLTKMYSIAGLRLGFLAGDPELLQKIGRTKPHWSVNALAMKAGVACLQDESHTVETRRFIATERTAIFQELKMLGFEHSSSQLNFYLLRDPSLSTQEQLFHYLLKQGLVLRHTENFPGIEGKWLRVAVKQPGANKILLEALAAWKQRN</sequence>
<protein>
    <recommendedName>
        <fullName evidence="3">threonine-phosphate decarboxylase</fullName>
        <ecNumber evidence="3">4.1.1.81</ecNumber>
    </recommendedName>
    <alternativeName>
        <fullName evidence="5">L-threonine-O-3-phosphate decarboxylase</fullName>
    </alternativeName>
</protein>
<dbReference type="PANTHER" id="PTHR42885">
    <property type="entry name" value="HISTIDINOL-PHOSPHATE AMINOTRANSFERASE-RELATED"/>
    <property type="match status" value="1"/>
</dbReference>
<dbReference type="EC" id="4.1.1.81" evidence="3"/>
<dbReference type="AlphaFoldDB" id="A0A511ZPY9"/>
<evidence type="ECO:0000256" key="5">
    <source>
        <dbReference type="ARBA" id="ARBA00029996"/>
    </source>
</evidence>
<name>A0A511ZPY9_9BACI</name>
<evidence type="ECO:0000256" key="2">
    <source>
        <dbReference type="ARBA" id="ARBA00004953"/>
    </source>
</evidence>
<comment type="catalytic activity">
    <reaction evidence="6">
        <text>O-phospho-L-threonine + H(+) = (R)-1-aminopropan-2-yl phosphate + CO2</text>
        <dbReference type="Rhea" id="RHEA:11492"/>
        <dbReference type="ChEBI" id="CHEBI:15378"/>
        <dbReference type="ChEBI" id="CHEBI:16526"/>
        <dbReference type="ChEBI" id="CHEBI:58563"/>
        <dbReference type="ChEBI" id="CHEBI:58675"/>
        <dbReference type="EC" id="4.1.1.81"/>
    </reaction>
</comment>
<evidence type="ECO:0000256" key="3">
    <source>
        <dbReference type="ARBA" id="ARBA00012285"/>
    </source>
</evidence>
<dbReference type="InterPro" id="IPR004838">
    <property type="entry name" value="NHTrfase_class1_PyrdxlP-BS"/>
</dbReference>
<dbReference type="Proteomes" id="UP000321558">
    <property type="component" value="Unassembled WGS sequence"/>
</dbReference>
<dbReference type="SUPFAM" id="SSF53383">
    <property type="entry name" value="PLP-dependent transferases"/>
    <property type="match status" value="1"/>
</dbReference>
<dbReference type="InterPro" id="IPR015421">
    <property type="entry name" value="PyrdxlP-dep_Trfase_major"/>
</dbReference>
<comment type="pathway">
    <text evidence="2">Cofactor biosynthesis; adenosylcobalamin biosynthesis.</text>
</comment>
<dbReference type="UniPathway" id="UPA00148"/>
<dbReference type="PROSITE" id="PS00105">
    <property type="entry name" value="AA_TRANSFER_CLASS_1"/>
    <property type="match status" value="1"/>
</dbReference>
<accession>A0A511ZPY9</accession>
<dbReference type="Pfam" id="PF00155">
    <property type="entry name" value="Aminotran_1_2"/>
    <property type="match status" value="1"/>
</dbReference>
<dbReference type="InterPro" id="IPR015424">
    <property type="entry name" value="PyrdxlP-dep_Trfase"/>
</dbReference>
<gene>
    <name evidence="8" type="ORF">OSO01_42570</name>
</gene>
<dbReference type="GO" id="GO:0048472">
    <property type="term" value="F:threonine-phosphate decarboxylase activity"/>
    <property type="evidence" value="ECO:0007669"/>
    <property type="project" value="UniProtKB-EC"/>
</dbReference>
<evidence type="ECO:0000256" key="4">
    <source>
        <dbReference type="ARBA" id="ARBA00022573"/>
    </source>
</evidence>
<dbReference type="Gene3D" id="3.90.1150.10">
    <property type="entry name" value="Aspartate Aminotransferase, domain 1"/>
    <property type="match status" value="1"/>
</dbReference>
<dbReference type="GO" id="GO:0030170">
    <property type="term" value="F:pyridoxal phosphate binding"/>
    <property type="evidence" value="ECO:0007669"/>
    <property type="project" value="InterPro"/>
</dbReference>
<dbReference type="Gene3D" id="3.40.640.10">
    <property type="entry name" value="Type I PLP-dependent aspartate aminotransferase-like (Major domain)"/>
    <property type="match status" value="1"/>
</dbReference>
<evidence type="ECO:0000313" key="8">
    <source>
        <dbReference type="EMBL" id="GEN89518.1"/>
    </source>
</evidence>
<dbReference type="STRING" id="582851.GCA_900162665_01541"/>
<dbReference type="GO" id="GO:0009236">
    <property type="term" value="P:cobalamin biosynthetic process"/>
    <property type="evidence" value="ECO:0007669"/>
    <property type="project" value="UniProtKB-UniPathway"/>
</dbReference>
<feature type="domain" description="Aminotransferase class I/classII large" evidence="7">
    <location>
        <begin position="24"/>
        <end position="351"/>
    </location>
</feature>
<evidence type="ECO:0000256" key="1">
    <source>
        <dbReference type="ARBA" id="ARBA00003444"/>
    </source>
</evidence>
<proteinExistence type="predicted"/>
<evidence type="ECO:0000313" key="9">
    <source>
        <dbReference type="Proteomes" id="UP000321558"/>
    </source>
</evidence>
<dbReference type="NCBIfam" id="TIGR01140">
    <property type="entry name" value="L_thr_O3P_dcar"/>
    <property type="match status" value="1"/>
</dbReference>
<reference evidence="8 9" key="1">
    <citation type="submission" date="2019-07" db="EMBL/GenBank/DDBJ databases">
        <title>Whole genome shotgun sequence of Oceanobacillus sojae NBRC 105379.</title>
        <authorList>
            <person name="Hosoyama A."/>
            <person name="Uohara A."/>
            <person name="Ohji S."/>
            <person name="Ichikawa N."/>
        </authorList>
    </citation>
    <scope>NUCLEOTIDE SEQUENCE [LARGE SCALE GENOMIC DNA]</scope>
    <source>
        <strain evidence="8 9">NBRC 105379</strain>
    </source>
</reference>
<comment type="function">
    <text evidence="1">Decarboxylates L-threonine-O-3-phosphate to yield (R)-1-amino-2-propanol O-2-phosphate, the precursor for the linkage between the nucleotide loop and the corrin ring in cobalamin.</text>
</comment>
<organism evidence="8 9">
    <name type="scientific">Oceanobacillus sojae</name>
    <dbReference type="NCBI Taxonomy" id="582851"/>
    <lineage>
        <taxon>Bacteria</taxon>
        <taxon>Bacillati</taxon>
        <taxon>Bacillota</taxon>
        <taxon>Bacilli</taxon>
        <taxon>Bacillales</taxon>
        <taxon>Bacillaceae</taxon>
        <taxon>Oceanobacillus</taxon>
    </lineage>
</organism>
<dbReference type="InterPro" id="IPR005860">
    <property type="entry name" value="CobD"/>
</dbReference>
<keyword evidence="9" id="KW-1185">Reference proteome</keyword>
<evidence type="ECO:0000256" key="6">
    <source>
        <dbReference type="ARBA" id="ARBA00048531"/>
    </source>
</evidence>
<dbReference type="EMBL" id="BJYM01000024">
    <property type="protein sequence ID" value="GEN89518.1"/>
    <property type="molecule type" value="Genomic_DNA"/>
</dbReference>
<comment type="caution">
    <text evidence="8">The sequence shown here is derived from an EMBL/GenBank/DDBJ whole genome shotgun (WGS) entry which is preliminary data.</text>
</comment>
<evidence type="ECO:0000259" key="7">
    <source>
        <dbReference type="Pfam" id="PF00155"/>
    </source>
</evidence>
<keyword evidence="4" id="KW-0169">Cobalamin biosynthesis</keyword>
<dbReference type="CDD" id="cd00609">
    <property type="entry name" value="AAT_like"/>
    <property type="match status" value="1"/>
</dbReference>